<name>A0A2T6C921_9BACL</name>
<dbReference type="AlphaFoldDB" id="A0A2T6C921"/>
<dbReference type="HAMAP" id="MF_00244">
    <property type="entry name" value="NaMN_adenylyltr"/>
    <property type="match status" value="1"/>
</dbReference>
<evidence type="ECO:0000256" key="8">
    <source>
        <dbReference type="ARBA" id="ARBA00023027"/>
    </source>
</evidence>
<dbReference type="InterPro" id="IPR005248">
    <property type="entry name" value="NadD/NMNAT"/>
</dbReference>
<dbReference type="Proteomes" id="UP000244240">
    <property type="component" value="Unassembled WGS sequence"/>
</dbReference>
<evidence type="ECO:0000259" key="11">
    <source>
        <dbReference type="Pfam" id="PF01467"/>
    </source>
</evidence>
<evidence type="ECO:0000256" key="1">
    <source>
        <dbReference type="ARBA" id="ARBA00002324"/>
    </source>
</evidence>
<keyword evidence="6 10" id="KW-0547">Nucleotide-binding</keyword>
<proteinExistence type="inferred from homology"/>
<dbReference type="Gene3D" id="3.40.50.620">
    <property type="entry name" value="HUPs"/>
    <property type="match status" value="1"/>
</dbReference>
<dbReference type="GO" id="GO:0005524">
    <property type="term" value="F:ATP binding"/>
    <property type="evidence" value="ECO:0007669"/>
    <property type="project" value="UniProtKB-KW"/>
</dbReference>
<keyword evidence="4 10" id="KW-0808">Transferase</keyword>
<dbReference type="EC" id="2.7.7.18" evidence="10"/>
<evidence type="ECO:0000256" key="10">
    <source>
        <dbReference type="HAMAP-Rule" id="MF_00244"/>
    </source>
</evidence>
<evidence type="ECO:0000256" key="5">
    <source>
        <dbReference type="ARBA" id="ARBA00022695"/>
    </source>
</evidence>
<keyword evidence="7 10" id="KW-0067">ATP-binding</keyword>
<feature type="domain" description="Cytidyltransferase-like" evidence="11">
    <location>
        <begin position="7"/>
        <end position="170"/>
    </location>
</feature>
<evidence type="ECO:0000256" key="2">
    <source>
        <dbReference type="ARBA" id="ARBA00005019"/>
    </source>
</evidence>
<dbReference type="PANTHER" id="PTHR39321">
    <property type="entry name" value="NICOTINATE-NUCLEOTIDE ADENYLYLTRANSFERASE-RELATED"/>
    <property type="match status" value="1"/>
</dbReference>
<evidence type="ECO:0000256" key="7">
    <source>
        <dbReference type="ARBA" id="ARBA00022840"/>
    </source>
</evidence>
<dbReference type="GO" id="GO:0004515">
    <property type="term" value="F:nicotinate-nucleotide adenylyltransferase activity"/>
    <property type="evidence" value="ECO:0007669"/>
    <property type="project" value="UniProtKB-UniRule"/>
</dbReference>
<dbReference type="NCBIfam" id="TIGR00482">
    <property type="entry name" value="nicotinate (nicotinamide) nucleotide adenylyltransferase"/>
    <property type="match status" value="1"/>
</dbReference>
<dbReference type="NCBIfam" id="NF000841">
    <property type="entry name" value="PRK00071.1-4"/>
    <property type="match status" value="1"/>
</dbReference>
<dbReference type="EMBL" id="QBKR01000001">
    <property type="protein sequence ID" value="PTX64809.1"/>
    <property type="molecule type" value="Genomic_DNA"/>
</dbReference>
<protein>
    <recommendedName>
        <fullName evidence="10">Probable nicotinate-nucleotide adenylyltransferase</fullName>
        <ecNumber evidence="10">2.7.7.18</ecNumber>
    </recommendedName>
    <alternativeName>
        <fullName evidence="10">Deamido-NAD(+) diphosphorylase</fullName>
    </alternativeName>
    <alternativeName>
        <fullName evidence="10">Deamido-NAD(+) pyrophosphorylase</fullName>
    </alternativeName>
    <alternativeName>
        <fullName evidence="10">Nicotinate mononucleotide adenylyltransferase</fullName>
        <shortName evidence="10">NaMN adenylyltransferase</shortName>
    </alternativeName>
</protein>
<dbReference type="OrthoDB" id="5295945at2"/>
<sequence length="201" mass="22680">MKKRIGIYGGTFDPVHIGHLIVAEQARAEAGLDEIWFVPAASPPHKSGTVASAEDRFTMVELAVADHPAFRVSRVEMDRGGPSYTIDTVKHFADRHPGAQFHLIVGADMVLDLPHWYKIKEITSAVDIIGWVRPGYTMDTDRLPEHIKNRLTLITEGVRIDLSSTWIRERATNGESVRYLVPEPVRRYMEEHQLYEPKGLG</sequence>
<evidence type="ECO:0000256" key="3">
    <source>
        <dbReference type="ARBA" id="ARBA00022642"/>
    </source>
</evidence>
<comment type="pathway">
    <text evidence="2 10">Cofactor biosynthesis; NAD(+) biosynthesis; deamido-NAD(+) from nicotinate D-ribonucleotide: step 1/1.</text>
</comment>
<gene>
    <name evidence="10" type="primary">nadD</name>
    <name evidence="12" type="ORF">C8P63_10125</name>
</gene>
<comment type="function">
    <text evidence="1 10">Catalyzes the reversible adenylation of nicotinate mononucleotide (NaMN) to nicotinic acid adenine dinucleotide (NaAD).</text>
</comment>
<dbReference type="NCBIfam" id="TIGR00125">
    <property type="entry name" value="cyt_tran_rel"/>
    <property type="match status" value="1"/>
</dbReference>
<keyword evidence="5 10" id="KW-0548">Nucleotidyltransferase</keyword>
<comment type="caution">
    <text evidence="12">The sequence shown here is derived from an EMBL/GenBank/DDBJ whole genome shotgun (WGS) entry which is preliminary data.</text>
</comment>
<dbReference type="Pfam" id="PF01467">
    <property type="entry name" value="CTP_transf_like"/>
    <property type="match status" value="1"/>
</dbReference>
<evidence type="ECO:0000256" key="4">
    <source>
        <dbReference type="ARBA" id="ARBA00022679"/>
    </source>
</evidence>
<evidence type="ECO:0000256" key="6">
    <source>
        <dbReference type="ARBA" id="ARBA00022741"/>
    </source>
</evidence>
<evidence type="ECO:0000313" key="12">
    <source>
        <dbReference type="EMBL" id="PTX64809.1"/>
    </source>
</evidence>
<comment type="similarity">
    <text evidence="10">Belongs to the NadD family.</text>
</comment>
<dbReference type="CDD" id="cd02165">
    <property type="entry name" value="NMNAT"/>
    <property type="match status" value="1"/>
</dbReference>
<dbReference type="InterPro" id="IPR014729">
    <property type="entry name" value="Rossmann-like_a/b/a_fold"/>
</dbReference>
<evidence type="ECO:0000256" key="9">
    <source>
        <dbReference type="ARBA" id="ARBA00048721"/>
    </source>
</evidence>
<organism evidence="12 13">
    <name type="scientific">Melghirimyces profundicolus</name>
    <dbReference type="NCBI Taxonomy" id="1242148"/>
    <lineage>
        <taxon>Bacteria</taxon>
        <taxon>Bacillati</taxon>
        <taxon>Bacillota</taxon>
        <taxon>Bacilli</taxon>
        <taxon>Bacillales</taxon>
        <taxon>Thermoactinomycetaceae</taxon>
        <taxon>Melghirimyces</taxon>
    </lineage>
</organism>
<accession>A0A2T6C921</accession>
<dbReference type="SUPFAM" id="SSF52374">
    <property type="entry name" value="Nucleotidylyl transferase"/>
    <property type="match status" value="1"/>
</dbReference>
<evidence type="ECO:0000313" key="13">
    <source>
        <dbReference type="Proteomes" id="UP000244240"/>
    </source>
</evidence>
<keyword evidence="13" id="KW-1185">Reference proteome</keyword>
<dbReference type="UniPathway" id="UPA00253">
    <property type="reaction ID" value="UER00332"/>
</dbReference>
<keyword evidence="8 10" id="KW-0520">NAD</keyword>
<dbReference type="NCBIfam" id="NF000840">
    <property type="entry name" value="PRK00071.1-3"/>
    <property type="match status" value="1"/>
</dbReference>
<reference evidence="12 13" key="1">
    <citation type="submission" date="2018-04" db="EMBL/GenBank/DDBJ databases">
        <title>Genomic Encyclopedia of Archaeal and Bacterial Type Strains, Phase II (KMG-II): from individual species to whole genera.</title>
        <authorList>
            <person name="Goeker M."/>
        </authorList>
    </citation>
    <scope>NUCLEOTIDE SEQUENCE [LARGE SCALE GENOMIC DNA]</scope>
    <source>
        <strain evidence="12 13">DSM 45787</strain>
    </source>
</reference>
<comment type="catalytic activity">
    <reaction evidence="9 10">
        <text>nicotinate beta-D-ribonucleotide + ATP + H(+) = deamido-NAD(+) + diphosphate</text>
        <dbReference type="Rhea" id="RHEA:22860"/>
        <dbReference type="ChEBI" id="CHEBI:15378"/>
        <dbReference type="ChEBI" id="CHEBI:30616"/>
        <dbReference type="ChEBI" id="CHEBI:33019"/>
        <dbReference type="ChEBI" id="CHEBI:57502"/>
        <dbReference type="ChEBI" id="CHEBI:58437"/>
        <dbReference type="EC" id="2.7.7.18"/>
    </reaction>
</comment>
<dbReference type="PANTHER" id="PTHR39321:SF3">
    <property type="entry name" value="PHOSPHOPANTETHEINE ADENYLYLTRANSFERASE"/>
    <property type="match status" value="1"/>
</dbReference>
<keyword evidence="3 10" id="KW-0662">Pyridine nucleotide biosynthesis</keyword>
<dbReference type="GO" id="GO:0009435">
    <property type="term" value="P:NAD+ biosynthetic process"/>
    <property type="evidence" value="ECO:0007669"/>
    <property type="project" value="UniProtKB-UniRule"/>
</dbReference>
<dbReference type="RefSeq" id="WP_108021301.1">
    <property type="nucleotide sequence ID" value="NZ_QBKR01000001.1"/>
</dbReference>
<dbReference type="InterPro" id="IPR004821">
    <property type="entry name" value="Cyt_trans-like"/>
</dbReference>